<geneLocation type="plasmid" evidence="1">
    <name>pSN254b</name>
</geneLocation>
<protein>
    <recommendedName>
        <fullName evidence="2">Conjugative transfer protein 234</fullName>
    </recommendedName>
</protein>
<accession>A0A096Y6G2</accession>
<organism evidence="1">
    <name type="scientific">Aeromonas salmonicida subsp. salmonicida</name>
    <dbReference type="NCBI Taxonomy" id="29491"/>
    <lineage>
        <taxon>Bacteria</taxon>
        <taxon>Pseudomonadati</taxon>
        <taxon>Pseudomonadota</taxon>
        <taxon>Gammaproteobacteria</taxon>
        <taxon>Aeromonadales</taxon>
        <taxon>Aeromonadaceae</taxon>
        <taxon>Aeromonas</taxon>
    </lineage>
</organism>
<evidence type="ECO:0000313" key="1">
    <source>
        <dbReference type="EMBL" id="AIM49632.1"/>
    </source>
</evidence>
<name>A0A096Y6G2_AERSS</name>
<dbReference type="AlphaFoldDB" id="A0A096Y6G2"/>
<dbReference type="GeneID" id="39514922"/>
<proteinExistence type="predicted"/>
<dbReference type="RefSeq" id="WP_000332868.1">
    <property type="nucleotide sequence ID" value="NZ_KJ909290.1"/>
</dbReference>
<dbReference type="EMBL" id="KJ909290">
    <property type="protein sequence ID" value="AIM49632.1"/>
    <property type="molecule type" value="Genomic_DNA"/>
</dbReference>
<reference evidence="1" key="1">
    <citation type="journal article" date="2014" name="Antimicrob. Agents Chemother.">
        <title>Detection of variants of the pRAS3, pAB5S9, and pSN254 plasmids in Aeromonas salmonicida subsp. salmonicida: multidrug-resistance, interspecies exchanges, and plasmid reshaping.</title>
        <authorList>
            <person name="Vincent A.T."/>
            <person name="Trudel M.V."/>
            <person name="Paquet V.E."/>
            <person name="Boyle B."/>
            <person name="Tanaka K.H."/>
            <person name="Dallaire-Dufresne S."/>
            <person name="Daher R.K."/>
            <person name="Frenette M."/>
            <person name="Derome N."/>
            <person name="Charette S.J."/>
        </authorList>
    </citation>
    <scope>NUCLEOTIDE SEQUENCE</scope>
    <source>
        <strain evidence="1">2004-05MF26</strain>
        <plasmid evidence="1">pSN254b</plasmid>
    </source>
</reference>
<sequence>MCDKKYRNYEVAIMVDVNPFDRVMNELKSRGRKNAHILSILQFDWPASEAIIEKLSCYITDGIKANQEPVIYPIIEEALHRYSQLVFHEQREKYEDPARIGAFLETLITETCRALEVQIVDSGGDSWSVDSGESFSLWLSSHPGELSINPQPHEDETSLRGLLYELITCESVKTVLRRTDYEEAVVAGRMAAGY</sequence>
<evidence type="ECO:0008006" key="2">
    <source>
        <dbReference type="Google" id="ProtNLM"/>
    </source>
</evidence>
<keyword evidence="1" id="KW-0614">Plasmid</keyword>